<accession>A0A1I3GAL6</accession>
<dbReference type="SMART" id="SM00530">
    <property type="entry name" value="HTH_XRE"/>
    <property type="match status" value="1"/>
</dbReference>
<feature type="domain" description="HTH cro/C1-type" evidence="1">
    <location>
        <begin position="18"/>
        <end position="77"/>
    </location>
</feature>
<reference evidence="2 3" key="1">
    <citation type="submission" date="2016-10" db="EMBL/GenBank/DDBJ databases">
        <authorList>
            <person name="de Groot N.N."/>
        </authorList>
    </citation>
    <scope>NUCLEOTIDE SEQUENCE [LARGE SCALE GENOMIC DNA]</scope>
    <source>
        <strain evidence="2 3">Z108</strain>
    </source>
</reference>
<evidence type="ECO:0000313" key="3">
    <source>
        <dbReference type="Proteomes" id="UP000183639"/>
    </source>
</evidence>
<dbReference type="SUPFAM" id="SSF47413">
    <property type="entry name" value="lambda repressor-like DNA-binding domains"/>
    <property type="match status" value="1"/>
</dbReference>
<dbReference type="InterPro" id="IPR001387">
    <property type="entry name" value="Cro/C1-type_HTH"/>
</dbReference>
<evidence type="ECO:0000259" key="1">
    <source>
        <dbReference type="PROSITE" id="PS50943"/>
    </source>
</evidence>
<proteinExistence type="predicted"/>
<dbReference type="Proteomes" id="UP000183639">
    <property type="component" value="Unassembled WGS sequence"/>
</dbReference>
<sequence length="80" mass="8796">MFINKAADGANNICGRNVSIFRKELGLSQRELADRLQVNGLDVDKNAIQRIEAGKRFVTDIELSLLAAVFSKSADEMLAD</sequence>
<dbReference type="PROSITE" id="PS50943">
    <property type="entry name" value="HTH_CROC1"/>
    <property type="match status" value="1"/>
</dbReference>
<dbReference type="CDD" id="cd00093">
    <property type="entry name" value="HTH_XRE"/>
    <property type="match status" value="1"/>
</dbReference>
<dbReference type="InterPro" id="IPR010982">
    <property type="entry name" value="Lambda_DNA-bd_dom_sf"/>
</dbReference>
<dbReference type="OrthoDB" id="2645343at2"/>
<dbReference type="Gene3D" id="1.10.260.40">
    <property type="entry name" value="lambda repressor-like DNA-binding domains"/>
    <property type="match status" value="1"/>
</dbReference>
<name>A0A1I3GAL6_SELRU</name>
<dbReference type="Pfam" id="PF01381">
    <property type="entry name" value="HTH_3"/>
    <property type="match status" value="1"/>
</dbReference>
<organism evidence="2 3">
    <name type="scientific">Selenomonas ruminantium</name>
    <dbReference type="NCBI Taxonomy" id="971"/>
    <lineage>
        <taxon>Bacteria</taxon>
        <taxon>Bacillati</taxon>
        <taxon>Bacillota</taxon>
        <taxon>Negativicutes</taxon>
        <taxon>Selenomonadales</taxon>
        <taxon>Selenomonadaceae</taxon>
        <taxon>Selenomonas</taxon>
    </lineage>
</organism>
<protein>
    <submittedName>
        <fullName evidence="2">Helix-turn-helix</fullName>
    </submittedName>
</protein>
<evidence type="ECO:0000313" key="2">
    <source>
        <dbReference type="EMBL" id="SFI20457.1"/>
    </source>
</evidence>
<dbReference type="GO" id="GO:0003677">
    <property type="term" value="F:DNA binding"/>
    <property type="evidence" value="ECO:0007669"/>
    <property type="project" value="InterPro"/>
</dbReference>
<dbReference type="EMBL" id="FOQK01000021">
    <property type="protein sequence ID" value="SFI20457.1"/>
    <property type="molecule type" value="Genomic_DNA"/>
</dbReference>
<dbReference type="AlphaFoldDB" id="A0A1I3GAL6"/>
<gene>
    <name evidence="2" type="ORF">SAMN04487861_12118</name>
</gene>
<dbReference type="RefSeq" id="WP_075444868.1">
    <property type="nucleotide sequence ID" value="NZ_FOQK01000021.1"/>
</dbReference>